<reference evidence="2" key="1">
    <citation type="submission" date="2021-05" db="EMBL/GenBank/DDBJ databases">
        <authorList>
            <person name="Alioto T."/>
            <person name="Alioto T."/>
            <person name="Gomez Garrido J."/>
        </authorList>
    </citation>
    <scope>NUCLEOTIDE SEQUENCE</scope>
</reference>
<sequence length="469" mass="51660">MNLYSELNGSESRVRSPKGIPIRDFKFRQTIDPRCKDRADYYNMKNEYLSDLTRKQQSQVLASSPVKKTANTSNQSINQLYQIYNTPMTARKFDDSAVSIMASACQQRQRSLSFTENYELKSPSCAIDAKLLSMCQSVTSAIKSVPLIPAVPPPPPPAIGKSRKMISYKPKSIRARNLRRLSYNPISMITSSSSSSESEHDPRQLAHSECDIRSKLSARRRRYMQRRSNSNSASSQDKLYGSNASIKSAPQYNYNSDRQQQQFYNNYPYHYTDYADRDDDDDDDDDDRPPNPVIPLPVPAPPSTVPDNIYDFVVPPPPPAKYANDPTPTPPPPAKYANKLYSTAAAEFDVSKLTGKSPATQSCFAQQPPAAAPTILPEPLPQPAKQQPQPGFQWPEKIHGALVKHNDMLWQRQKRLFGGSATAGGTTAGSGGVGGGGGGISSDTSSTETDSIDFRRELGSALMPPSPAP</sequence>
<feature type="compositionally biased region" description="Pro residues" evidence="1">
    <location>
        <begin position="290"/>
        <end position="304"/>
    </location>
</feature>
<protein>
    <submittedName>
        <fullName evidence="2">(northern house mosquito) hypothetical protein</fullName>
    </submittedName>
</protein>
<feature type="compositionally biased region" description="Low complexity" evidence="1">
    <location>
        <begin position="383"/>
        <end position="393"/>
    </location>
</feature>
<feature type="region of interest" description="Disordered" evidence="1">
    <location>
        <begin position="419"/>
        <end position="469"/>
    </location>
</feature>
<feature type="region of interest" description="Disordered" evidence="1">
    <location>
        <begin position="189"/>
        <end position="242"/>
    </location>
</feature>
<name>A0A8D8D100_CULPI</name>
<feature type="compositionally biased region" description="Basic residues" evidence="1">
    <location>
        <begin position="216"/>
        <end position="225"/>
    </location>
</feature>
<dbReference type="AlphaFoldDB" id="A0A8D8D100"/>
<feature type="region of interest" description="Disordered" evidence="1">
    <location>
        <begin position="359"/>
        <end position="393"/>
    </location>
</feature>
<dbReference type="EMBL" id="HBUE01141011">
    <property type="protein sequence ID" value="CAG6500740.1"/>
    <property type="molecule type" value="Transcribed_RNA"/>
</dbReference>
<feature type="compositionally biased region" description="Acidic residues" evidence="1">
    <location>
        <begin position="276"/>
        <end position="287"/>
    </location>
</feature>
<feature type="compositionally biased region" description="Basic and acidic residues" evidence="1">
    <location>
        <begin position="197"/>
        <end position="214"/>
    </location>
</feature>
<accession>A0A8D8D100</accession>
<evidence type="ECO:0000256" key="1">
    <source>
        <dbReference type="SAM" id="MobiDB-lite"/>
    </source>
</evidence>
<proteinExistence type="predicted"/>
<feature type="compositionally biased region" description="Gly residues" evidence="1">
    <location>
        <begin position="426"/>
        <end position="440"/>
    </location>
</feature>
<feature type="compositionally biased region" description="Low complexity" evidence="1">
    <location>
        <begin position="226"/>
        <end position="236"/>
    </location>
</feature>
<evidence type="ECO:0000313" key="2">
    <source>
        <dbReference type="EMBL" id="CAG6500740.1"/>
    </source>
</evidence>
<feature type="region of interest" description="Disordered" evidence="1">
    <location>
        <begin position="270"/>
        <end position="307"/>
    </location>
</feature>
<organism evidence="2">
    <name type="scientific">Culex pipiens</name>
    <name type="common">House mosquito</name>
    <dbReference type="NCBI Taxonomy" id="7175"/>
    <lineage>
        <taxon>Eukaryota</taxon>
        <taxon>Metazoa</taxon>
        <taxon>Ecdysozoa</taxon>
        <taxon>Arthropoda</taxon>
        <taxon>Hexapoda</taxon>
        <taxon>Insecta</taxon>
        <taxon>Pterygota</taxon>
        <taxon>Neoptera</taxon>
        <taxon>Endopterygota</taxon>
        <taxon>Diptera</taxon>
        <taxon>Nematocera</taxon>
        <taxon>Culicoidea</taxon>
        <taxon>Culicidae</taxon>
        <taxon>Culicinae</taxon>
        <taxon>Culicini</taxon>
        <taxon>Culex</taxon>
        <taxon>Culex</taxon>
    </lineage>
</organism>